<feature type="domain" description="EamA" evidence="6">
    <location>
        <begin position="151"/>
        <end position="284"/>
    </location>
</feature>
<dbReference type="InterPro" id="IPR000620">
    <property type="entry name" value="EamA_dom"/>
</dbReference>
<evidence type="ECO:0000256" key="3">
    <source>
        <dbReference type="ARBA" id="ARBA00022989"/>
    </source>
</evidence>
<dbReference type="InterPro" id="IPR037185">
    <property type="entry name" value="EmrE-like"/>
</dbReference>
<keyword evidence="8" id="KW-1185">Reference proteome</keyword>
<dbReference type="GO" id="GO:0016020">
    <property type="term" value="C:membrane"/>
    <property type="evidence" value="ECO:0007669"/>
    <property type="project" value="UniProtKB-SubCell"/>
</dbReference>
<evidence type="ECO:0000313" key="8">
    <source>
        <dbReference type="Proteomes" id="UP000071641"/>
    </source>
</evidence>
<evidence type="ECO:0000256" key="1">
    <source>
        <dbReference type="ARBA" id="ARBA00004141"/>
    </source>
</evidence>
<dbReference type="OrthoDB" id="9810556at2"/>
<dbReference type="RefSeq" id="WP_062661198.1">
    <property type="nucleotide sequence ID" value="NZ_FIZX01000001.1"/>
</dbReference>
<dbReference type="Proteomes" id="UP000071641">
    <property type="component" value="Unassembled WGS sequence"/>
</dbReference>
<feature type="transmembrane region" description="Helical" evidence="5">
    <location>
        <begin position="242"/>
        <end position="262"/>
    </location>
</feature>
<dbReference type="Pfam" id="PF00892">
    <property type="entry name" value="EamA"/>
    <property type="match status" value="2"/>
</dbReference>
<feature type="transmembrane region" description="Helical" evidence="5">
    <location>
        <begin position="124"/>
        <end position="142"/>
    </location>
</feature>
<feature type="transmembrane region" description="Helical" evidence="5">
    <location>
        <begin position="148"/>
        <end position="168"/>
    </location>
</feature>
<dbReference type="PANTHER" id="PTHR32322">
    <property type="entry name" value="INNER MEMBRANE TRANSPORTER"/>
    <property type="match status" value="1"/>
</dbReference>
<protein>
    <submittedName>
        <fullName evidence="7">Putative DMT superfamily transporter inner membrane protein</fullName>
    </submittedName>
</protein>
<feature type="transmembrane region" description="Helical" evidence="5">
    <location>
        <begin position="268"/>
        <end position="290"/>
    </location>
</feature>
<dbReference type="InterPro" id="IPR050638">
    <property type="entry name" value="AA-Vitamin_Transporters"/>
</dbReference>
<comment type="subcellular location">
    <subcellularLocation>
        <location evidence="1">Membrane</location>
        <topology evidence="1">Multi-pass membrane protein</topology>
    </subcellularLocation>
</comment>
<dbReference type="Gene3D" id="1.10.3730.20">
    <property type="match status" value="1"/>
</dbReference>
<dbReference type="SUPFAM" id="SSF103481">
    <property type="entry name" value="Multidrug resistance efflux transporter EmrE"/>
    <property type="match status" value="2"/>
</dbReference>
<feature type="domain" description="EamA" evidence="6">
    <location>
        <begin position="12"/>
        <end position="138"/>
    </location>
</feature>
<keyword evidence="2 5" id="KW-0812">Transmembrane</keyword>
<evidence type="ECO:0000313" key="7">
    <source>
        <dbReference type="EMBL" id="CZF78514.1"/>
    </source>
</evidence>
<keyword evidence="4 5" id="KW-0472">Membrane</keyword>
<organism evidence="7 8">
    <name type="scientific">Grimontia celer</name>
    <dbReference type="NCBI Taxonomy" id="1796497"/>
    <lineage>
        <taxon>Bacteria</taxon>
        <taxon>Pseudomonadati</taxon>
        <taxon>Pseudomonadota</taxon>
        <taxon>Gammaproteobacteria</taxon>
        <taxon>Vibrionales</taxon>
        <taxon>Vibrionaceae</taxon>
        <taxon>Grimontia</taxon>
    </lineage>
</organism>
<dbReference type="AlphaFoldDB" id="A0A128EWF7"/>
<gene>
    <name evidence="7" type="ORF">GCE9029_00882</name>
</gene>
<feature type="transmembrane region" description="Helical" evidence="5">
    <location>
        <begin position="95"/>
        <end position="115"/>
    </location>
</feature>
<evidence type="ECO:0000256" key="5">
    <source>
        <dbReference type="SAM" id="Phobius"/>
    </source>
</evidence>
<feature type="transmembrane region" description="Helical" evidence="5">
    <location>
        <begin position="209"/>
        <end position="230"/>
    </location>
</feature>
<sequence>MEMKKLDVMELMLLAALWGGSFILIRYAVPDFGPFALILVRVGLGALFLIPLMHIKGQTAAFRDHWFHACIVGLFSSAFPFLLFAYAMVSVTGSFASIVNAGTPIWGAIIAYLWLGESLNRNRTFGLLLGVAGVVILVWGKLDFGDQGLGWPVLAVLGATLMYGISASYTKRFLTGVPPLVTATGSQVGSTVVLLPLGILFWPETPPDNAAWIAAAILGIASTGFAYILFFRLISRVGPTNTIAVTFLIPLFAAVWGVAFLGEVITPRMLAGGLTIFAGTALTTGIVSFGQREKRA</sequence>
<evidence type="ECO:0000256" key="4">
    <source>
        <dbReference type="ARBA" id="ARBA00023136"/>
    </source>
</evidence>
<name>A0A128EWF7_9GAMM</name>
<feature type="transmembrane region" description="Helical" evidence="5">
    <location>
        <begin position="66"/>
        <end position="89"/>
    </location>
</feature>
<evidence type="ECO:0000259" key="6">
    <source>
        <dbReference type="Pfam" id="PF00892"/>
    </source>
</evidence>
<evidence type="ECO:0000256" key="2">
    <source>
        <dbReference type="ARBA" id="ARBA00022692"/>
    </source>
</evidence>
<feature type="transmembrane region" description="Helical" evidence="5">
    <location>
        <begin position="12"/>
        <end position="29"/>
    </location>
</feature>
<dbReference type="EMBL" id="FIZX01000001">
    <property type="protein sequence ID" value="CZF78514.1"/>
    <property type="molecule type" value="Genomic_DNA"/>
</dbReference>
<keyword evidence="3 5" id="KW-1133">Transmembrane helix</keyword>
<reference evidence="8" key="1">
    <citation type="submission" date="2016-02" db="EMBL/GenBank/DDBJ databases">
        <authorList>
            <person name="Rodrigo-Torres Lidia"/>
            <person name="Arahal R.David."/>
        </authorList>
    </citation>
    <scope>NUCLEOTIDE SEQUENCE [LARGE SCALE GENOMIC DNA]</scope>
    <source>
        <strain evidence="8">CECT 9029</strain>
    </source>
</reference>
<accession>A0A128EWF7</accession>
<proteinExistence type="predicted"/>
<feature type="transmembrane region" description="Helical" evidence="5">
    <location>
        <begin position="180"/>
        <end position="203"/>
    </location>
</feature>
<dbReference type="PANTHER" id="PTHR32322:SF9">
    <property type="entry name" value="AMINO-ACID METABOLITE EFFLUX PUMP-RELATED"/>
    <property type="match status" value="1"/>
</dbReference>
<feature type="transmembrane region" description="Helical" evidence="5">
    <location>
        <begin position="35"/>
        <end position="54"/>
    </location>
</feature>
<dbReference type="STRING" id="1796497.GCE9029_00882"/>